<comment type="caution">
    <text evidence="1">The sequence shown here is derived from an EMBL/GenBank/DDBJ whole genome shotgun (WGS) entry which is preliminary data.</text>
</comment>
<dbReference type="InterPro" id="IPR011990">
    <property type="entry name" value="TPR-like_helical_dom_sf"/>
</dbReference>
<evidence type="ECO:0000313" key="1">
    <source>
        <dbReference type="EMBL" id="KAL1893256.1"/>
    </source>
</evidence>
<evidence type="ECO:0008006" key="3">
    <source>
        <dbReference type="Google" id="ProtNLM"/>
    </source>
</evidence>
<dbReference type="Pfam" id="PF13374">
    <property type="entry name" value="TPR_10"/>
    <property type="match status" value="1"/>
</dbReference>
<dbReference type="Proteomes" id="UP001583280">
    <property type="component" value="Unassembled WGS sequence"/>
</dbReference>
<organism evidence="1 2">
    <name type="scientific">Ceratocystis pirilliformis</name>
    <dbReference type="NCBI Taxonomy" id="259994"/>
    <lineage>
        <taxon>Eukaryota</taxon>
        <taxon>Fungi</taxon>
        <taxon>Dikarya</taxon>
        <taxon>Ascomycota</taxon>
        <taxon>Pezizomycotina</taxon>
        <taxon>Sordariomycetes</taxon>
        <taxon>Hypocreomycetidae</taxon>
        <taxon>Microascales</taxon>
        <taxon>Ceratocystidaceae</taxon>
        <taxon>Ceratocystis</taxon>
    </lineage>
</organism>
<gene>
    <name evidence="1" type="ORF">Cpir12675_004189</name>
</gene>
<sequence length="241" mass="27073">MGKCLLEDYYARDSIMMYEYVVRMNAETHVEAHTEAQVASYSSLLASQHELARAYYVSGQNKEATRMLERVVNIKEDILQAGAHLLLLAQRELAEGAKKGIPILENVVAAQEKTLPAEDHLLVVSQDALAHQYYENGATGKMVSLHEHVVEMREAELPSIHPLLLRSHQALASVYYGIDRVRIAVSLLQNDVKLQKILLRENDEDRMNSEALLKKWLVRSSSVAVAAEIGNSKSVAKRIRE</sequence>
<proteinExistence type="predicted"/>
<reference evidence="1 2" key="1">
    <citation type="journal article" date="2024" name="IMA Fungus">
        <title>IMA Genome - F19 : A genome assembly and annotation guide to empower mycologists, including annotated draft genome sequences of Ceratocystis pirilliformis, Diaporthe australafricana, Fusarium ophioides, Paecilomyces lecythidis, and Sporothrix stenoceras.</title>
        <authorList>
            <person name="Aylward J."/>
            <person name="Wilson A.M."/>
            <person name="Visagie C.M."/>
            <person name="Spraker J."/>
            <person name="Barnes I."/>
            <person name="Buitendag C."/>
            <person name="Ceriani C."/>
            <person name="Del Mar Angel L."/>
            <person name="du Plessis D."/>
            <person name="Fuchs T."/>
            <person name="Gasser K."/>
            <person name="Kramer D."/>
            <person name="Li W."/>
            <person name="Munsamy K."/>
            <person name="Piso A."/>
            <person name="Price J.L."/>
            <person name="Sonnekus B."/>
            <person name="Thomas C."/>
            <person name="van der Nest A."/>
            <person name="van Dijk A."/>
            <person name="van Heerden A."/>
            <person name="van Vuuren N."/>
            <person name="Yilmaz N."/>
            <person name="Duong T.A."/>
            <person name="van der Merwe N.A."/>
            <person name="Wingfield M.J."/>
            <person name="Wingfield B.D."/>
        </authorList>
    </citation>
    <scope>NUCLEOTIDE SEQUENCE [LARGE SCALE GENOMIC DNA]</scope>
    <source>
        <strain evidence="1 2">CMW 12675</strain>
    </source>
</reference>
<dbReference type="Gene3D" id="1.25.40.10">
    <property type="entry name" value="Tetratricopeptide repeat domain"/>
    <property type="match status" value="2"/>
</dbReference>
<name>A0ABR3YXZ3_9PEZI</name>
<protein>
    <recommendedName>
        <fullName evidence="3">COP9 signalosome complex subunit 1</fullName>
    </recommendedName>
</protein>
<dbReference type="SUPFAM" id="SSF48452">
    <property type="entry name" value="TPR-like"/>
    <property type="match status" value="1"/>
</dbReference>
<evidence type="ECO:0000313" key="2">
    <source>
        <dbReference type="Proteomes" id="UP001583280"/>
    </source>
</evidence>
<accession>A0ABR3YXZ3</accession>
<keyword evidence="2" id="KW-1185">Reference proteome</keyword>
<dbReference type="EMBL" id="JAWDJO010000113">
    <property type="protein sequence ID" value="KAL1893256.1"/>
    <property type="molecule type" value="Genomic_DNA"/>
</dbReference>